<feature type="binding site" description="axial binding residue" evidence="7">
    <location>
        <position position="389"/>
    </location>
    <ligand>
        <name>heme</name>
        <dbReference type="ChEBI" id="CHEBI:30413"/>
    </ligand>
    <ligandPart>
        <name>Fe</name>
        <dbReference type="ChEBI" id="CHEBI:18248"/>
    </ligandPart>
</feature>
<evidence type="ECO:0000256" key="8">
    <source>
        <dbReference type="RuleBase" id="RU000461"/>
    </source>
</evidence>
<evidence type="ECO:0000256" key="5">
    <source>
        <dbReference type="ARBA" id="ARBA00023004"/>
    </source>
</evidence>
<dbReference type="GO" id="GO:0004497">
    <property type="term" value="F:monooxygenase activity"/>
    <property type="evidence" value="ECO:0007669"/>
    <property type="project" value="UniProtKB-KW"/>
</dbReference>
<dbReference type="Gene3D" id="1.10.630.10">
    <property type="entry name" value="Cytochrome P450"/>
    <property type="match status" value="1"/>
</dbReference>
<proteinExistence type="inferred from homology"/>
<evidence type="ECO:0000256" key="3">
    <source>
        <dbReference type="ARBA" id="ARBA00022723"/>
    </source>
</evidence>
<dbReference type="PRINTS" id="PR00463">
    <property type="entry name" value="EP450I"/>
</dbReference>
<dbReference type="KEGG" id="uam:UABAM_05780"/>
<gene>
    <name evidence="9" type="ORF">UABAM_05780</name>
</gene>
<evidence type="ECO:0000256" key="2">
    <source>
        <dbReference type="ARBA" id="ARBA00022617"/>
    </source>
</evidence>
<evidence type="ECO:0000256" key="1">
    <source>
        <dbReference type="ARBA" id="ARBA00010617"/>
    </source>
</evidence>
<keyword evidence="5 7" id="KW-0408">Iron</keyword>
<dbReference type="GO" id="GO:0005506">
    <property type="term" value="F:iron ion binding"/>
    <property type="evidence" value="ECO:0007669"/>
    <property type="project" value="InterPro"/>
</dbReference>
<keyword evidence="2 7" id="KW-0349">Heme</keyword>
<evidence type="ECO:0000313" key="9">
    <source>
        <dbReference type="EMBL" id="BBM87371.1"/>
    </source>
</evidence>
<name>A0A5S9IU10_UABAM</name>
<dbReference type="RefSeq" id="WP_151971393.1">
    <property type="nucleotide sequence ID" value="NZ_AP019860.1"/>
</dbReference>
<dbReference type="InterPro" id="IPR050196">
    <property type="entry name" value="Cytochrome_P450_Monoox"/>
</dbReference>
<dbReference type="GO" id="GO:0016705">
    <property type="term" value="F:oxidoreductase activity, acting on paired donors, with incorporation or reduction of molecular oxygen"/>
    <property type="evidence" value="ECO:0007669"/>
    <property type="project" value="InterPro"/>
</dbReference>
<keyword evidence="6 8" id="KW-0503">Monooxygenase</keyword>
<dbReference type="PROSITE" id="PS00086">
    <property type="entry name" value="CYTOCHROME_P450"/>
    <property type="match status" value="1"/>
</dbReference>
<evidence type="ECO:0000313" key="10">
    <source>
        <dbReference type="Proteomes" id="UP000326354"/>
    </source>
</evidence>
<protein>
    <submittedName>
        <fullName evidence="9">Cytochrome P450</fullName>
    </submittedName>
</protein>
<keyword evidence="4 8" id="KW-0560">Oxidoreductase</keyword>
<dbReference type="InterPro" id="IPR036396">
    <property type="entry name" value="Cyt_P450_sf"/>
</dbReference>
<keyword evidence="3 7" id="KW-0479">Metal-binding</keyword>
<dbReference type="AlphaFoldDB" id="A0A5S9IU10"/>
<keyword evidence="10" id="KW-1185">Reference proteome</keyword>
<evidence type="ECO:0000256" key="6">
    <source>
        <dbReference type="ARBA" id="ARBA00023033"/>
    </source>
</evidence>
<comment type="cofactor">
    <cofactor evidence="7">
        <name>heme</name>
        <dbReference type="ChEBI" id="CHEBI:30413"/>
    </cofactor>
</comment>
<organism evidence="9 10">
    <name type="scientific">Uabimicrobium amorphum</name>
    <dbReference type="NCBI Taxonomy" id="2596890"/>
    <lineage>
        <taxon>Bacteria</taxon>
        <taxon>Pseudomonadati</taxon>
        <taxon>Planctomycetota</taxon>
        <taxon>Candidatus Uabimicrobiia</taxon>
        <taxon>Candidatus Uabimicrobiales</taxon>
        <taxon>Candidatus Uabimicrobiaceae</taxon>
        <taxon>Candidatus Uabimicrobium</taxon>
    </lineage>
</organism>
<dbReference type="PRINTS" id="PR00385">
    <property type="entry name" value="P450"/>
</dbReference>
<dbReference type="GO" id="GO:0020037">
    <property type="term" value="F:heme binding"/>
    <property type="evidence" value="ECO:0007669"/>
    <property type="project" value="InterPro"/>
</dbReference>
<dbReference type="CDD" id="cd20620">
    <property type="entry name" value="CYP132-like"/>
    <property type="match status" value="1"/>
</dbReference>
<accession>A0A5S9IU10</accession>
<dbReference type="OrthoDB" id="9789468at2"/>
<dbReference type="SUPFAM" id="SSF48264">
    <property type="entry name" value="Cytochrome P450"/>
    <property type="match status" value="1"/>
</dbReference>
<reference evidence="9 10" key="1">
    <citation type="submission" date="2019-08" db="EMBL/GenBank/DDBJ databases">
        <title>Complete genome sequence of Candidatus Uab amorphum.</title>
        <authorList>
            <person name="Shiratori T."/>
            <person name="Suzuki S."/>
            <person name="Kakizawa Y."/>
            <person name="Ishida K."/>
        </authorList>
    </citation>
    <scope>NUCLEOTIDE SEQUENCE [LARGE SCALE GENOMIC DNA]</scope>
    <source>
        <strain evidence="9 10">SRT547</strain>
    </source>
</reference>
<dbReference type="InterPro" id="IPR002401">
    <property type="entry name" value="Cyt_P450_E_grp-I"/>
</dbReference>
<evidence type="ECO:0000256" key="7">
    <source>
        <dbReference type="PIRSR" id="PIRSR602401-1"/>
    </source>
</evidence>
<dbReference type="Pfam" id="PF00067">
    <property type="entry name" value="p450"/>
    <property type="match status" value="1"/>
</dbReference>
<dbReference type="InterPro" id="IPR017972">
    <property type="entry name" value="Cyt_P450_CS"/>
</dbReference>
<dbReference type="PANTHER" id="PTHR24291">
    <property type="entry name" value="CYTOCHROME P450 FAMILY 4"/>
    <property type="match status" value="1"/>
</dbReference>
<evidence type="ECO:0000256" key="4">
    <source>
        <dbReference type="ARBA" id="ARBA00023002"/>
    </source>
</evidence>
<dbReference type="EMBL" id="AP019860">
    <property type="protein sequence ID" value="BBM87371.1"/>
    <property type="molecule type" value="Genomic_DNA"/>
</dbReference>
<sequence>MKTTMDLPGPTGNWFSGSWPEFRKDMLGFFHKYTSIYGEMYQFRLFAMRFCVVNSPQLLHEIFVEKNDSFIKSWNMRQLKMAFGNGLVTSSGEFWKQQHRIVQPAFRRSKLHKYAQQMIDIIDKVVGEWQDGQSLDIHGEMVKMTLQIVSKTLFNIDTEQDVQKVKDSVDVIVKQFASITSSRIPIPFIVPTPQNLKVMKIFFQFPRSARRMIRARKERGNLDDLLSDLFRAQQELGITDKQVLDEVFTLLVVGHETTATSLTWAFYLIAKHPHVQQKIEEELQRVIGQRNIEVEDIDKLTYTSNVVRETLRLYPPLWAIGRESIEDVQIGKQLIPKGVQVLMVQHVVHRDARYFDEPQKFLPERWENGFEKKIPKYAYFPFGGGPRVCIGNHYNMIESTLILAMAIQKFRVQILEDRGTALLPSITLQPLHKVEITVQKR</sequence>
<dbReference type="InterPro" id="IPR001128">
    <property type="entry name" value="Cyt_P450"/>
</dbReference>
<dbReference type="Proteomes" id="UP000326354">
    <property type="component" value="Chromosome"/>
</dbReference>
<dbReference type="PANTHER" id="PTHR24291:SF50">
    <property type="entry name" value="BIFUNCTIONAL ALBAFLAVENONE MONOOXYGENASE_TERPENE SYNTHASE"/>
    <property type="match status" value="1"/>
</dbReference>
<comment type="similarity">
    <text evidence="1 8">Belongs to the cytochrome P450 family.</text>
</comment>